<dbReference type="STRING" id="108003.B1C78_08985"/>
<feature type="binding site" evidence="1">
    <location>
        <position position="15"/>
    </location>
    <ligand>
        <name>a divalent metal cation</name>
        <dbReference type="ChEBI" id="CHEBI:60240"/>
        <label>1</label>
    </ligand>
</feature>
<feature type="binding site" evidence="1">
    <location>
        <position position="156"/>
    </location>
    <ligand>
        <name>a divalent metal cation</name>
        <dbReference type="ChEBI" id="CHEBI:60240"/>
        <label>2</label>
    </ligand>
</feature>
<dbReference type="Gene3D" id="3.20.20.140">
    <property type="entry name" value="Metal-dependent hydrolases"/>
    <property type="match status" value="1"/>
</dbReference>
<name>A0A1V3NHI8_9GAMM</name>
<dbReference type="Proteomes" id="UP000189462">
    <property type="component" value="Unassembled WGS sequence"/>
</dbReference>
<dbReference type="NCBIfam" id="NF041926">
    <property type="entry name" value="QatD"/>
    <property type="match status" value="1"/>
</dbReference>
<dbReference type="SUPFAM" id="SSF51556">
    <property type="entry name" value="Metallo-dependent hydrolases"/>
    <property type="match status" value="1"/>
</dbReference>
<reference evidence="2 3" key="1">
    <citation type="submission" date="2017-02" db="EMBL/GenBank/DDBJ databases">
        <title>Genomic diversity within the haloalkaliphilic genus Thioalkalivibrio.</title>
        <authorList>
            <person name="Ahn A.-C."/>
            <person name="Meier-Kolthoff J."/>
            <person name="Overmars L."/>
            <person name="Richter M."/>
            <person name="Woyke T."/>
            <person name="Sorokin D.Y."/>
            <person name="Muyzer G."/>
        </authorList>
    </citation>
    <scope>NUCLEOTIDE SEQUENCE [LARGE SCALE GENOMIC DNA]</scope>
    <source>
        <strain evidence="2 3">ALJD</strain>
    </source>
</reference>
<dbReference type="GO" id="GO:0016788">
    <property type="term" value="F:hydrolase activity, acting on ester bonds"/>
    <property type="evidence" value="ECO:0007669"/>
    <property type="project" value="InterPro"/>
</dbReference>
<proteinExistence type="predicted"/>
<organism evidence="2 3">
    <name type="scientific">Thioalkalivibrio denitrificans</name>
    <dbReference type="NCBI Taxonomy" id="108003"/>
    <lineage>
        <taxon>Bacteria</taxon>
        <taxon>Pseudomonadati</taxon>
        <taxon>Pseudomonadota</taxon>
        <taxon>Gammaproteobacteria</taxon>
        <taxon>Chromatiales</taxon>
        <taxon>Ectothiorhodospiraceae</taxon>
        <taxon>Thioalkalivibrio</taxon>
    </lineage>
</organism>
<evidence type="ECO:0000313" key="3">
    <source>
        <dbReference type="Proteomes" id="UP000189462"/>
    </source>
</evidence>
<feature type="binding site" evidence="1">
    <location>
        <position position="92"/>
    </location>
    <ligand>
        <name>a divalent metal cation</name>
        <dbReference type="ChEBI" id="CHEBI:60240"/>
        <label>1</label>
    </ligand>
</feature>
<dbReference type="Pfam" id="PF01026">
    <property type="entry name" value="TatD_DNase"/>
    <property type="match status" value="1"/>
</dbReference>
<feature type="binding site" evidence="1">
    <location>
        <position position="130"/>
    </location>
    <ligand>
        <name>a divalent metal cation</name>
        <dbReference type="ChEBI" id="CHEBI:60240"/>
        <label>2</label>
    </ligand>
</feature>
<feature type="binding site" evidence="1">
    <location>
        <position position="13"/>
    </location>
    <ligand>
        <name>a divalent metal cation</name>
        <dbReference type="ChEBI" id="CHEBI:60240"/>
        <label>1</label>
    </ligand>
</feature>
<keyword evidence="1" id="KW-0479">Metal-binding</keyword>
<evidence type="ECO:0000256" key="1">
    <source>
        <dbReference type="PIRSR" id="PIRSR005902-1"/>
    </source>
</evidence>
<sequence>MTSKSAPQGYDFHCHIDLYPDPPAMIAACERDRILTLAVTTTPKAWPQNRKWTASSNFVHAAVGLHPELVGERHEEIDLLEQYVAESSLIGEIGLDGSPQYRDSWENQKDVFSRVLRKAQAHGGRVVSIHSRRATTEVVEIIQELTTPDHVICILHWFSGPKSVAMQAASAGCYFSINSQMFQSKQGTDIVKTLPIDRLLTETDGPFTKLANRHSVPCDVLSLPERIAELRSASRQQINDAISRNARYVLEKADIRF</sequence>
<dbReference type="PIRSF" id="PIRSF005902">
    <property type="entry name" value="DNase_TatD"/>
    <property type="match status" value="1"/>
</dbReference>
<keyword evidence="3" id="KW-1185">Reference proteome</keyword>
<feature type="binding site" evidence="1">
    <location>
        <position position="204"/>
    </location>
    <ligand>
        <name>a divalent metal cation</name>
        <dbReference type="ChEBI" id="CHEBI:60240"/>
        <label>1</label>
    </ligand>
</feature>
<dbReference type="EMBL" id="MVBK01000048">
    <property type="protein sequence ID" value="OOG24338.1"/>
    <property type="molecule type" value="Genomic_DNA"/>
</dbReference>
<dbReference type="PANTHER" id="PTHR46124:SF2">
    <property type="entry name" value="D-AMINOACYL-TRNA DEACYLASE"/>
    <property type="match status" value="1"/>
</dbReference>
<dbReference type="RefSeq" id="WP_077278815.1">
    <property type="nucleotide sequence ID" value="NZ_MVBK01000048.1"/>
</dbReference>
<dbReference type="InterPro" id="IPR001130">
    <property type="entry name" value="TatD-like"/>
</dbReference>
<comment type="caution">
    <text evidence="2">The sequence shown here is derived from an EMBL/GenBank/DDBJ whole genome shotgun (WGS) entry which is preliminary data.</text>
</comment>
<gene>
    <name evidence="2" type="ORF">B1C78_08985</name>
</gene>
<dbReference type="CDD" id="cd01310">
    <property type="entry name" value="TatD_DNAse"/>
    <property type="match status" value="1"/>
</dbReference>
<dbReference type="OrthoDB" id="9810005at2"/>
<dbReference type="InterPro" id="IPR032466">
    <property type="entry name" value="Metal_Hydrolase"/>
</dbReference>
<dbReference type="PANTHER" id="PTHR46124">
    <property type="entry name" value="D-AMINOACYL-TRNA DEACYLASE"/>
    <property type="match status" value="1"/>
</dbReference>
<evidence type="ECO:0000313" key="2">
    <source>
        <dbReference type="EMBL" id="OOG24338.1"/>
    </source>
</evidence>
<protein>
    <recommendedName>
        <fullName evidence="4">Hydrolase TatD</fullName>
    </recommendedName>
</protein>
<dbReference type="GO" id="GO:0046872">
    <property type="term" value="F:metal ion binding"/>
    <property type="evidence" value="ECO:0007669"/>
    <property type="project" value="UniProtKB-KW"/>
</dbReference>
<evidence type="ECO:0008006" key="4">
    <source>
        <dbReference type="Google" id="ProtNLM"/>
    </source>
</evidence>
<dbReference type="AlphaFoldDB" id="A0A1V3NHI8"/>
<dbReference type="InterPro" id="IPR049677">
    <property type="entry name" value="QatD"/>
</dbReference>
<accession>A0A1V3NHI8</accession>